<name>A0AAI9UWH9_9PEZI</name>
<dbReference type="AlphaFoldDB" id="A0AAI9UWH9"/>
<accession>A0AAI9UWH9</accession>
<feature type="region of interest" description="Disordered" evidence="1">
    <location>
        <begin position="150"/>
        <end position="169"/>
    </location>
</feature>
<organism evidence="2 3">
    <name type="scientific">Colletotrichum melonis</name>
    <dbReference type="NCBI Taxonomy" id="1209925"/>
    <lineage>
        <taxon>Eukaryota</taxon>
        <taxon>Fungi</taxon>
        <taxon>Dikarya</taxon>
        <taxon>Ascomycota</taxon>
        <taxon>Pezizomycotina</taxon>
        <taxon>Sordariomycetes</taxon>
        <taxon>Hypocreomycetidae</taxon>
        <taxon>Glomerellales</taxon>
        <taxon>Glomerellaceae</taxon>
        <taxon>Colletotrichum</taxon>
        <taxon>Colletotrichum acutatum species complex</taxon>
    </lineage>
</organism>
<keyword evidence="3" id="KW-1185">Reference proteome</keyword>
<comment type="caution">
    <text evidence="2">The sequence shown here is derived from an EMBL/GenBank/DDBJ whole genome shotgun (WGS) entry which is preliminary data.</text>
</comment>
<dbReference type="EMBL" id="MLGG01000007">
    <property type="protein sequence ID" value="KAK1463350.1"/>
    <property type="molecule type" value="Genomic_DNA"/>
</dbReference>
<feature type="compositionally biased region" description="Basic residues" evidence="1">
    <location>
        <begin position="7"/>
        <end position="16"/>
    </location>
</feature>
<proteinExistence type="predicted"/>
<sequence>MQSDRKYQHRTARHHFGATSQVDAKNSVQVHRHSDTSISLHKNSTEALEQSYSTLSRSTAFSGSDILSGGTQYTLSSSNQCSSRVNYPLSPNGYLVDSGYETAKCKASKSNDIDEQLQNCRDPLPRYQPSEEGEVEDDWTFVHNVTDMDLESGSQSQRFPSSSGTLSRRTGNKAELCFDEDGSAALKDFMADPSHKFWTWSQDEELWYHEDPKTGSKIWCPKELD</sequence>
<reference evidence="2 3" key="1">
    <citation type="submission" date="2016-10" db="EMBL/GenBank/DDBJ databases">
        <title>The genome sequence of Colletotrichum fioriniae PJ7.</title>
        <authorList>
            <person name="Baroncelli R."/>
        </authorList>
    </citation>
    <scope>NUCLEOTIDE SEQUENCE [LARGE SCALE GENOMIC DNA]</scope>
    <source>
        <strain evidence="2">Col 31</strain>
    </source>
</reference>
<evidence type="ECO:0000313" key="2">
    <source>
        <dbReference type="EMBL" id="KAK1463350.1"/>
    </source>
</evidence>
<evidence type="ECO:0000313" key="3">
    <source>
        <dbReference type="Proteomes" id="UP001239795"/>
    </source>
</evidence>
<gene>
    <name evidence="2" type="ORF">CMEL01_13419</name>
</gene>
<feature type="region of interest" description="Disordered" evidence="1">
    <location>
        <begin position="1"/>
        <end position="42"/>
    </location>
</feature>
<evidence type="ECO:0000256" key="1">
    <source>
        <dbReference type="SAM" id="MobiDB-lite"/>
    </source>
</evidence>
<feature type="compositionally biased region" description="Low complexity" evidence="1">
    <location>
        <begin position="152"/>
        <end position="164"/>
    </location>
</feature>
<dbReference type="Proteomes" id="UP001239795">
    <property type="component" value="Unassembled WGS sequence"/>
</dbReference>
<feature type="compositionally biased region" description="Polar residues" evidence="1">
    <location>
        <begin position="18"/>
        <end position="29"/>
    </location>
</feature>
<protein>
    <submittedName>
        <fullName evidence="2">Uncharacterized protein</fullName>
    </submittedName>
</protein>